<feature type="domain" description="Competence protein CoiA nuclease-like" evidence="1">
    <location>
        <begin position="81"/>
        <end position="218"/>
    </location>
</feature>
<dbReference type="Proteomes" id="UP000003752">
    <property type="component" value="Unassembled WGS sequence"/>
</dbReference>
<dbReference type="InterPro" id="IPR057253">
    <property type="entry name" value="CoiA-like_N"/>
</dbReference>
<dbReference type="InterPro" id="IPR010330">
    <property type="entry name" value="CoiA_nuc"/>
</dbReference>
<dbReference type="AlphaFoldDB" id="C0XKH7"/>
<keyword evidence="4" id="KW-1185">Reference proteome</keyword>
<dbReference type="EMBL" id="ACGP01000163">
    <property type="protein sequence ID" value="EEI24080.1"/>
    <property type="molecule type" value="Genomic_DNA"/>
</dbReference>
<dbReference type="Pfam" id="PF25164">
    <property type="entry name" value="CoiA_N"/>
    <property type="match status" value="1"/>
</dbReference>
<evidence type="ECO:0000313" key="4">
    <source>
        <dbReference type="Proteomes" id="UP000003752"/>
    </source>
</evidence>
<dbReference type="HOGENOM" id="CLU_057999_0_0_9"/>
<evidence type="ECO:0000313" key="3">
    <source>
        <dbReference type="EMBL" id="EEI24080.1"/>
    </source>
</evidence>
<accession>C0XKH7</accession>
<dbReference type="Pfam" id="PF06054">
    <property type="entry name" value="CoiA_nuc"/>
    <property type="match status" value="1"/>
</dbReference>
<proteinExistence type="predicted"/>
<gene>
    <name evidence="3" type="ORF">HMPREF0519_1738</name>
</gene>
<reference evidence="3 4" key="1">
    <citation type="submission" date="2009-01" db="EMBL/GenBank/DDBJ databases">
        <authorList>
            <person name="Qin X."/>
            <person name="Bachman B."/>
            <person name="Battles P."/>
            <person name="Bell A."/>
            <person name="Bess C."/>
            <person name="Bickham C."/>
            <person name="Chaboub L."/>
            <person name="Chen D."/>
            <person name="Coyle M."/>
            <person name="Deiros D.R."/>
            <person name="Dinh H."/>
            <person name="Forbes L."/>
            <person name="Fowler G."/>
            <person name="Francisco L."/>
            <person name="Fu Q."/>
            <person name="Gubbala S."/>
            <person name="Hale W."/>
            <person name="Han Y."/>
            <person name="Hemphill L."/>
            <person name="Highlander S.K."/>
            <person name="Hirani K."/>
            <person name="Hogues M."/>
            <person name="Jackson L."/>
            <person name="Jakkamsetti A."/>
            <person name="Javaid M."/>
            <person name="Jiang H."/>
            <person name="Korchina V."/>
            <person name="Kovar C."/>
            <person name="Lara F."/>
            <person name="Lee S."/>
            <person name="Mata R."/>
            <person name="Mathew T."/>
            <person name="Moen C."/>
            <person name="Morales K."/>
            <person name="Munidasa M."/>
            <person name="Nazareth L."/>
            <person name="Ngo R."/>
            <person name="Nguyen L."/>
            <person name="Okwuonu G."/>
            <person name="Ongeri F."/>
            <person name="Patil S."/>
            <person name="Petrosino J."/>
            <person name="Pham C."/>
            <person name="Pham P."/>
            <person name="Pu L.-L."/>
            <person name="Puazo M."/>
            <person name="Raj R."/>
            <person name="Reid J."/>
            <person name="Rouhana J."/>
            <person name="Saada N."/>
            <person name="Shang Y."/>
            <person name="Simmons D."/>
            <person name="Thornton R."/>
            <person name="Warren J."/>
            <person name="Weissenberger G."/>
            <person name="Zhang J."/>
            <person name="Zhang L."/>
            <person name="Zhou C."/>
            <person name="Zhu D."/>
            <person name="Muzny D."/>
            <person name="Worley K."/>
            <person name="Gibbs R."/>
        </authorList>
    </citation>
    <scope>NUCLEOTIDE SEQUENCE [LARGE SCALE GENOMIC DNA]</scope>
    <source>
        <strain evidence="4">ATCC 8290 / DSM 20176 / CCUG 30140 / JCM 1155 / KCTC 3500 / NBRC 15886 / NCIMB 8040 / NRRL B-1843 / 9</strain>
    </source>
</reference>
<feature type="domain" description="Competence protein CoiA-like N-terminal" evidence="2">
    <location>
        <begin position="39"/>
        <end position="77"/>
    </location>
</feature>
<organism evidence="3 4">
    <name type="scientific">Lentilactobacillus hilgardii (strain ATCC 8290 / DSM 20176 / CCUG 30140 / JCM 1155 / KCTC 3500 / NBRC 15886 / NCIMB 8040 / NRRL B-1843 / 9)</name>
    <dbReference type="NCBI Taxonomy" id="1423757"/>
    <lineage>
        <taxon>Bacteria</taxon>
        <taxon>Bacillati</taxon>
        <taxon>Bacillota</taxon>
        <taxon>Bacilli</taxon>
        <taxon>Lactobacillales</taxon>
        <taxon>Lactobacillaceae</taxon>
        <taxon>Lentilactobacillus</taxon>
    </lineage>
</organism>
<comment type="caution">
    <text evidence="3">The sequence shown here is derived from an EMBL/GenBank/DDBJ whole genome shotgun (WGS) entry which is preliminary data.</text>
</comment>
<name>C0XKH7_LENH9</name>
<evidence type="ECO:0000259" key="2">
    <source>
        <dbReference type="Pfam" id="PF25164"/>
    </source>
</evidence>
<sequence length="399" mass="47483">MSYNGVINSKYIKRRKDMLVAQFNGQLIQANEIRLERKDKHEKRRYVWPQCQEPVMFKHGHSRIAHFSHFSVSKCPFNENESQVHLEGKIRFKKEFLSMGHEAVLEHSFTQIGQRADVYIPDSQTVVEYQCSPISFSEIKRRTRGYLSVAKRVFWILGARYNTGIYHRDTVARFSRYHQQLGFYFVCYSDKDQYFRLHYQLKEVAGKIIGETQNFLNLKTLLRFVRTSQYSSKKYQVGQNATRRLLLHQLKMIQQSNLNRNRTYLESVTDCYSFRKLFIGCPMICHGNRGSGLPIFNKSVLCWRIWVILRLFDSNRALLSDEFLKGIFNISYEQFGLAFAQIVDNEPFFKAEWRRLIIQLHDQGYIRHTVSGIQILKQPVWFSNYDEKRWHIMTTTQFL</sequence>
<protein>
    <submittedName>
        <fullName evidence="3">Competence protein CoiA-like protein</fullName>
    </submittedName>
</protein>
<evidence type="ECO:0000259" key="1">
    <source>
        <dbReference type="Pfam" id="PF06054"/>
    </source>
</evidence>